<dbReference type="Gene3D" id="1.10.1740.10">
    <property type="match status" value="1"/>
</dbReference>
<dbReference type="NCBIfam" id="TIGR02937">
    <property type="entry name" value="sigma70-ECF"/>
    <property type="match status" value="1"/>
</dbReference>
<dbReference type="InterPro" id="IPR014284">
    <property type="entry name" value="RNA_pol_sigma-70_dom"/>
</dbReference>
<dbReference type="InterPro" id="IPR014327">
    <property type="entry name" value="RNA_pol_sigma70_bacteroid"/>
</dbReference>
<dbReference type="InterPro" id="IPR013325">
    <property type="entry name" value="RNA_pol_sigma_r2"/>
</dbReference>
<comment type="similarity">
    <text evidence="1">Belongs to the sigma-70 factor family. ECF subfamily.</text>
</comment>
<dbReference type="AlphaFoldDB" id="A0A4V2F157"/>
<proteinExistence type="inferred from homology"/>
<dbReference type="Proteomes" id="UP000293874">
    <property type="component" value="Unassembled WGS sequence"/>
</dbReference>
<sequence length="199" mass="23421">MKSDMALIAALHRRQPEAIRELFNQLYKPLIYFAGKLVDNKHEAEDIVGTSFFKLTGRIEQFPTIRDVKAFLYITTRNECLDYLRRIARNERTQDQLQYLMDYNDAQAGDEMLRARILQEVYNEIEQLPPQCRRIFKLIYSKGMTTKQIADELELSPQTILNQKAKALNLLRGILVKKNLMPHSTFFQLFLLISIEFFL</sequence>
<dbReference type="SUPFAM" id="SSF88659">
    <property type="entry name" value="Sigma3 and sigma4 domains of RNA polymerase sigma factors"/>
    <property type="match status" value="1"/>
</dbReference>
<dbReference type="PANTHER" id="PTHR43133:SF46">
    <property type="entry name" value="RNA POLYMERASE SIGMA-70 FACTOR ECF SUBFAMILY"/>
    <property type="match status" value="1"/>
</dbReference>
<dbReference type="NCBIfam" id="TIGR02985">
    <property type="entry name" value="Sig70_bacteroi1"/>
    <property type="match status" value="1"/>
</dbReference>
<dbReference type="InterPro" id="IPR039425">
    <property type="entry name" value="RNA_pol_sigma-70-like"/>
</dbReference>
<evidence type="ECO:0000313" key="7">
    <source>
        <dbReference type="EMBL" id="RZS72471.1"/>
    </source>
</evidence>
<evidence type="ECO:0000313" key="8">
    <source>
        <dbReference type="Proteomes" id="UP000293874"/>
    </source>
</evidence>
<feature type="domain" description="RNA polymerase sigma-70 region 2" evidence="5">
    <location>
        <begin position="22"/>
        <end position="89"/>
    </location>
</feature>
<evidence type="ECO:0000256" key="1">
    <source>
        <dbReference type="ARBA" id="ARBA00010641"/>
    </source>
</evidence>
<protein>
    <submittedName>
        <fullName evidence="7">RNA polymerase sigma-70 factor (ECF subfamily)</fullName>
    </submittedName>
</protein>
<organism evidence="7 8">
    <name type="scientific">Pseudobacter ginsenosidimutans</name>
    <dbReference type="NCBI Taxonomy" id="661488"/>
    <lineage>
        <taxon>Bacteria</taxon>
        <taxon>Pseudomonadati</taxon>
        <taxon>Bacteroidota</taxon>
        <taxon>Chitinophagia</taxon>
        <taxon>Chitinophagales</taxon>
        <taxon>Chitinophagaceae</taxon>
        <taxon>Pseudobacter</taxon>
    </lineage>
</organism>
<dbReference type="Gene3D" id="1.10.10.10">
    <property type="entry name" value="Winged helix-like DNA-binding domain superfamily/Winged helix DNA-binding domain"/>
    <property type="match status" value="1"/>
</dbReference>
<dbReference type="InterPro" id="IPR036388">
    <property type="entry name" value="WH-like_DNA-bd_sf"/>
</dbReference>
<keyword evidence="4" id="KW-0804">Transcription</keyword>
<dbReference type="EMBL" id="SGXA01000002">
    <property type="protein sequence ID" value="RZS72471.1"/>
    <property type="molecule type" value="Genomic_DNA"/>
</dbReference>
<reference evidence="7 8" key="1">
    <citation type="submission" date="2019-02" db="EMBL/GenBank/DDBJ databases">
        <title>Genomic Encyclopedia of Type Strains, Phase IV (KMG-IV): sequencing the most valuable type-strain genomes for metagenomic binning, comparative biology and taxonomic classification.</title>
        <authorList>
            <person name="Goeker M."/>
        </authorList>
    </citation>
    <scope>NUCLEOTIDE SEQUENCE [LARGE SCALE GENOMIC DNA]</scope>
    <source>
        <strain evidence="7 8">DSM 18116</strain>
    </source>
</reference>
<dbReference type="Pfam" id="PF04542">
    <property type="entry name" value="Sigma70_r2"/>
    <property type="match status" value="1"/>
</dbReference>
<evidence type="ECO:0000259" key="6">
    <source>
        <dbReference type="Pfam" id="PF08281"/>
    </source>
</evidence>
<dbReference type="Pfam" id="PF08281">
    <property type="entry name" value="Sigma70_r4_2"/>
    <property type="match status" value="1"/>
</dbReference>
<dbReference type="GO" id="GO:0016987">
    <property type="term" value="F:sigma factor activity"/>
    <property type="evidence" value="ECO:0007669"/>
    <property type="project" value="UniProtKB-KW"/>
</dbReference>
<keyword evidence="2" id="KW-0805">Transcription regulation</keyword>
<evidence type="ECO:0000256" key="2">
    <source>
        <dbReference type="ARBA" id="ARBA00023015"/>
    </source>
</evidence>
<evidence type="ECO:0000256" key="4">
    <source>
        <dbReference type="ARBA" id="ARBA00023163"/>
    </source>
</evidence>
<dbReference type="PANTHER" id="PTHR43133">
    <property type="entry name" value="RNA POLYMERASE ECF-TYPE SIGMA FACTO"/>
    <property type="match status" value="1"/>
</dbReference>
<dbReference type="SUPFAM" id="SSF88946">
    <property type="entry name" value="Sigma2 domain of RNA polymerase sigma factors"/>
    <property type="match status" value="1"/>
</dbReference>
<gene>
    <name evidence="7" type="ORF">EV199_4392</name>
</gene>
<dbReference type="InterPro" id="IPR013324">
    <property type="entry name" value="RNA_pol_sigma_r3/r4-like"/>
</dbReference>
<dbReference type="GO" id="GO:0003677">
    <property type="term" value="F:DNA binding"/>
    <property type="evidence" value="ECO:0007669"/>
    <property type="project" value="InterPro"/>
</dbReference>
<dbReference type="InterPro" id="IPR007627">
    <property type="entry name" value="RNA_pol_sigma70_r2"/>
</dbReference>
<accession>A0A4V2F157</accession>
<dbReference type="InterPro" id="IPR013249">
    <property type="entry name" value="RNA_pol_sigma70_r4_t2"/>
</dbReference>
<name>A0A4V2F157_9BACT</name>
<dbReference type="GO" id="GO:0006352">
    <property type="term" value="P:DNA-templated transcription initiation"/>
    <property type="evidence" value="ECO:0007669"/>
    <property type="project" value="InterPro"/>
</dbReference>
<feature type="domain" description="RNA polymerase sigma factor 70 region 4 type 2" evidence="6">
    <location>
        <begin position="119"/>
        <end position="168"/>
    </location>
</feature>
<keyword evidence="3" id="KW-0731">Sigma factor</keyword>
<comment type="caution">
    <text evidence="7">The sequence shown here is derived from an EMBL/GenBank/DDBJ whole genome shotgun (WGS) entry which is preliminary data.</text>
</comment>
<evidence type="ECO:0000259" key="5">
    <source>
        <dbReference type="Pfam" id="PF04542"/>
    </source>
</evidence>
<evidence type="ECO:0000256" key="3">
    <source>
        <dbReference type="ARBA" id="ARBA00023082"/>
    </source>
</evidence>
<keyword evidence="8" id="KW-1185">Reference proteome</keyword>